<organism evidence="2 3">
    <name type="scientific">Zopfia rhizophila CBS 207.26</name>
    <dbReference type="NCBI Taxonomy" id="1314779"/>
    <lineage>
        <taxon>Eukaryota</taxon>
        <taxon>Fungi</taxon>
        <taxon>Dikarya</taxon>
        <taxon>Ascomycota</taxon>
        <taxon>Pezizomycotina</taxon>
        <taxon>Dothideomycetes</taxon>
        <taxon>Dothideomycetes incertae sedis</taxon>
        <taxon>Zopfiaceae</taxon>
        <taxon>Zopfia</taxon>
    </lineage>
</organism>
<gene>
    <name evidence="2" type="ORF">K469DRAFT_673369</name>
</gene>
<keyword evidence="1" id="KW-0560">Oxidoreductase</keyword>
<dbReference type="InterPro" id="IPR002347">
    <property type="entry name" value="SDR_fam"/>
</dbReference>
<dbReference type="InterPro" id="IPR036291">
    <property type="entry name" value="NAD(P)-bd_dom_sf"/>
</dbReference>
<keyword evidence="3" id="KW-1185">Reference proteome</keyword>
<dbReference type="PRINTS" id="PR00081">
    <property type="entry name" value="GDHRDH"/>
</dbReference>
<dbReference type="Proteomes" id="UP000800200">
    <property type="component" value="Unassembled WGS sequence"/>
</dbReference>
<name>A0A6A6DQ91_9PEZI</name>
<dbReference type="AlphaFoldDB" id="A0A6A6DQ91"/>
<proteinExistence type="predicted"/>
<dbReference type="Pfam" id="PF00106">
    <property type="entry name" value="adh_short"/>
    <property type="match status" value="1"/>
</dbReference>
<dbReference type="EMBL" id="ML994660">
    <property type="protein sequence ID" value="KAF2180090.1"/>
    <property type="molecule type" value="Genomic_DNA"/>
</dbReference>
<evidence type="ECO:0000313" key="2">
    <source>
        <dbReference type="EMBL" id="KAF2180090.1"/>
    </source>
</evidence>
<dbReference type="PANTHER" id="PTHR43157">
    <property type="entry name" value="PHOSPHATIDYLINOSITOL-GLYCAN BIOSYNTHESIS CLASS F PROTEIN-RELATED"/>
    <property type="match status" value="1"/>
</dbReference>
<evidence type="ECO:0000313" key="3">
    <source>
        <dbReference type="Proteomes" id="UP000800200"/>
    </source>
</evidence>
<accession>A0A6A6DQ91</accession>
<evidence type="ECO:0000256" key="1">
    <source>
        <dbReference type="ARBA" id="ARBA00023002"/>
    </source>
</evidence>
<protein>
    <submittedName>
        <fullName evidence="2">NAD(P)-binding protein</fullName>
    </submittedName>
</protein>
<dbReference type="OrthoDB" id="542013at2759"/>
<sequence>MSLLSPSFLKSQYSNLPIPPASSFAGRTYIVTGANIGLGFECAKHLVGFSAKRVIIAVRSEARGAEAKAKIEAETGRKGIVEVWILDLGSFDSVKSFATRACNEIERIDGLIENASIALSDWTVTEGLETTLTVNVLGTFLLAMLLLPKMKADAKKSGVRSNPVIVGSNLGYMGNEGLLESIDGDMFNALNVKDRWPLGNARYGLSKLLQSYLARQLSTLLPVADTNVVINYLSPGLCKTGLTRHASLKMRIQVGAANALLGRTAEMGNRTLLHAVSAGPETHGNLLDDCKVKESVIPTWVTNADGRMTQERVWSQVTARLEKIEPGCVSKVVGT</sequence>
<dbReference type="SUPFAM" id="SSF51735">
    <property type="entry name" value="NAD(P)-binding Rossmann-fold domains"/>
    <property type="match status" value="1"/>
</dbReference>
<dbReference type="GO" id="GO:0016491">
    <property type="term" value="F:oxidoreductase activity"/>
    <property type="evidence" value="ECO:0007669"/>
    <property type="project" value="UniProtKB-KW"/>
</dbReference>
<reference evidence="2" key="1">
    <citation type="journal article" date="2020" name="Stud. Mycol.">
        <title>101 Dothideomycetes genomes: a test case for predicting lifestyles and emergence of pathogens.</title>
        <authorList>
            <person name="Haridas S."/>
            <person name="Albert R."/>
            <person name="Binder M."/>
            <person name="Bloem J."/>
            <person name="Labutti K."/>
            <person name="Salamov A."/>
            <person name="Andreopoulos B."/>
            <person name="Baker S."/>
            <person name="Barry K."/>
            <person name="Bills G."/>
            <person name="Bluhm B."/>
            <person name="Cannon C."/>
            <person name="Castanera R."/>
            <person name="Culley D."/>
            <person name="Daum C."/>
            <person name="Ezra D."/>
            <person name="Gonzalez J."/>
            <person name="Henrissat B."/>
            <person name="Kuo A."/>
            <person name="Liang C."/>
            <person name="Lipzen A."/>
            <person name="Lutzoni F."/>
            <person name="Magnuson J."/>
            <person name="Mondo S."/>
            <person name="Nolan M."/>
            <person name="Ohm R."/>
            <person name="Pangilinan J."/>
            <person name="Park H.-J."/>
            <person name="Ramirez L."/>
            <person name="Alfaro M."/>
            <person name="Sun H."/>
            <person name="Tritt A."/>
            <person name="Yoshinaga Y."/>
            <person name="Zwiers L.-H."/>
            <person name="Turgeon B."/>
            <person name="Goodwin S."/>
            <person name="Spatafora J."/>
            <person name="Crous P."/>
            <person name="Grigoriev I."/>
        </authorList>
    </citation>
    <scope>NUCLEOTIDE SEQUENCE</scope>
    <source>
        <strain evidence="2">CBS 207.26</strain>
    </source>
</reference>
<dbReference type="PANTHER" id="PTHR43157:SF61">
    <property type="entry name" value="DEHYDROGENASE_REDUCTASE FAMILY PROTEIN, PUTATIVE (AFU_ORTHOLOGUE AFUA_3G01250)-RELATED"/>
    <property type="match status" value="1"/>
</dbReference>
<dbReference type="Gene3D" id="3.40.50.720">
    <property type="entry name" value="NAD(P)-binding Rossmann-like Domain"/>
    <property type="match status" value="1"/>
</dbReference>